<dbReference type="AlphaFoldDB" id="A0A9Q1EEX3"/>
<gene>
    <name evidence="2" type="ORF">SKAU_G00365060</name>
</gene>
<comment type="caution">
    <text evidence="2">The sequence shown here is derived from an EMBL/GenBank/DDBJ whole genome shotgun (WGS) entry which is preliminary data.</text>
</comment>
<reference evidence="2" key="1">
    <citation type="journal article" date="2023" name="Science">
        <title>Genome structures resolve the early diversification of teleost fishes.</title>
        <authorList>
            <person name="Parey E."/>
            <person name="Louis A."/>
            <person name="Montfort J."/>
            <person name="Bouchez O."/>
            <person name="Roques C."/>
            <person name="Iampietro C."/>
            <person name="Lluch J."/>
            <person name="Castinel A."/>
            <person name="Donnadieu C."/>
            <person name="Desvignes T."/>
            <person name="Floi Bucao C."/>
            <person name="Jouanno E."/>
            <person name="Wen M."/>
            <person name="Mejri S."/>
            <person name="Dirks R."/>
            <person name="Jansen H."/>
            <person name="Henkel C."/>
            <person name="Chen W.J."/>
            <person name="Zahm M."/>
            <person name="Cabau C."/>
            <person name="Klopp C."/>
            <person name="Thompson A.W."/>
            <person name="Robinson-Rechavi M."/>
            <person name="Braasch I."/>
            <person name="Lecointre G."/>
            <person name="Bobe J."/>
            <person name="Postlethwait J.H."/>
            <person name="Berthelot C."/>
            <person name="Roest Crollius H."/>
            <person name="Guiguen Y."/>
        </authorList>
    </citation>
    <scope>NUCLEOTIDE SEQUENCE</scope>
    <source>
        <strain evidence="2">WJC10195</strain>
    </source>
</reference>
<keyword evidence="3" id="KW-1185">Reference proteome</keyword>
<dbReference type="Proteomes" id="UP001152622">
    <property type="component" value="Chromosome 18"/>
</dbReference>
<dbReference type="EMBL" id="JAINUF010000018">
    <property type="protein sequence ID" value="KAJ8337540.1"/>
    <property type="molecule type" value="Genomic_DNA"/>
</dbReference>
<feature type="region of interest" description="Disordered" evidence="1">
    <location>
        <begin position="1"/>
        <end position="55"/>
    </location>
</feature>
<evidence type="ECO:0000313" key="2">
    <source>
        <dbReference type="EMBL" id="KAJ8337540.1"/>
    </source>
</evidence>
<evidence type="ECO:0000313" key="3">
    <source>
        <dbReference type="Proteomes" id="UP001152622"/>
    </source>
</evidence>
<protein>
    <submittedName>
        <fullName evidence="2">Uncharacterized protein</fullName>
    </submittedName>
</protein>
<accession>A0A9Q1EEX3</accession>
<proteinExistence type="predicted"/>
<organism evidence="2 3">
    <name type="scientific">Synaphobranchus kaupii</name>
    <name type="common">Kaup's arrowtooth eel</name>
    <dbReference type="NCBI Taxonomy" id="118154"/>
    <lineage>
        <taxon>Eukaryota</taxon>
        <taxon>Metazoa</taxon>
        <taxon>Chordata</taxon>
        <taxon>Craniata</taxon>
        <taxon>Vertebrata</taxon>
        <taxon>Euteleostomi</taxon>
        <taxon>Actinopterygii</taxon>
        <taxon>Neopterygii</taxon>
        <taxon>Teleostei</taxon>
        <taxon>Anguilliformes</taxon>
        <taxon>Synaphobranchidae</taxon>
        <taxon>Synaphobranchus</taxon>
    </lineage>
</organism>
<sequence>MSVQRPLLPLPTTPCSGTWPPSTGCAVSTRSEKKIDTPAGERIPPVGDITSQNTSARSTLASWIPAVCERGESGVKRPSTAGFIEPPSPERKRACVRGGGVRLPLASAWGPRRSARSAHPSHELVDVPHTGSHIRAPPLFAERIPALVPDRPDEKPPRAGPLKRQPRGLLLLCVDLVTAARRPLSDGKDLLPPSVRQVASLRAAVTRNNSDRVKAVQRHAATATTESLLSPRRRTGHLTCVTYVLIYTRH</sequence>
<feature type="compositionally biased region" description="Polar residues" evidence="1">
    <location>
        <begin position="13"/>
        <end position="29"/>
    </location>
</feature>
<name>A0A9Q1EEX3_SYNKA</name>
<evidence type="ECO:0000256" key="1">
    <source>
        <dbReference type="SAM" id="MobiDB-lite"/>
    </source>
</evidence>
<feature type="region of interest" description="Disordered" evidence="1">
    <location>
        <begin position="74"/>
        <end position="95"/>
    </location>
</feature>